<accession>A0A2P5K8G5</accession>
<dbReference type="Proteomes" id="UP000243096">
    <property type="component" value="Unassembled WGS sequence"/>
</dbReference>
<gene>
    <name evidence="1" type="ORF">B0O95_11171</name>
</gene>
<dbReference type="EMBL" id="PRDW01000011">
    <property type="protein sequence ID" value="PPB83011.1"/>
    <property type="molecule type" value="Genomic_DNA"/>
</dbReference>
<name>A0A2P5K8G5_9BURK</name>
<comment type="caution">
    <text evidence="1">The sequence shown here is derived from an EMBL/GenBank/DDBJ whole genome shotgun (WGS) entry which is preliminary data.</text>
</comment>
<organism evidence="1 2">
    <name type="scientific">Mycetohabitans endofungorum</name>
    <dbReference type="NCBI Taxonomy" id="417203"/>
    <lineage>
        <taxon>Bacteria</taxon>
        <taxon>Pseudomonadati</taxon>
        <taxon>Pseudomonadota</taxon>
        <taxon>Betaproteobacteria</taxon>
        <taxon>Burkholderiales</taxon>
        <taxon>Burkholderiaceae</taxon>
        <taxon>Mycetohabitans</taxon>
    </lineage>
</organism>
<reference evidence="1 2" key="1">
    <citation type="submission" date="2018-01" db="EMBL/GenBank/DDBJ databases">
        <title>Genomic Encyclopedia of Type Strains, Phase III (KMG-III): the genomes of soil and plant-associated and newly described type strains.</title>
        <authorList>
            <person name="Whitman W."/>
        </authorList>
    </citation>
    <scope>NUCLEOTIDE SEQUENCE [LARGE SCALE GENOMIC DNA]</scope>
    <source>
        <strain evidence="1 2">HKI456</strain>
    </source>
</reference>
<protein>
    <recommendedName>
        <fullName evidence="3">Zinc-binding dehydrogenase</fullName>
    </recommendedName>
</protein>
<sequence length="74" mass="8112">MLVTAVSRSAFAKALGMVQRGGTVSLNGLPPADFFAAQGWVRAHIHHDRLKNINSVFGKLREGQVDRRIVLTLD</sequence>
<keyword evidence="2" id="KW-1185">Reference proteome</keyword>
<evidence type="ECO:0000313" key="1">
    <source>
        <dbReference type="EMBL" id="PPB83011.1"/>
    </source>
</evidence>
<evidence type="ECO:0008006" key="3">
    <source>
        <dbReference type="Google" id="ProtNLM"/>
    </source>
</evidence>
<evidence type="ECO:0000313" key="2">
    <source>
        <dbReference type="Proteomes" id="UP000243096"/>
    </source>
</evidence>
<dbReference type="AlphaFoldDB" id="A0A2P5K8G5"/>
<proteinExistence type="predicted"/>